<proteinExistence type="predicted"/>
<evidence type="ECO:0000313" key="2">
    <source>
        <dbReference type="Proteomes" id="UP000265618"/>
    </source>
</evidence>
<dbReference type="Proteomes" id="UP000265618">
    <property type="component" value="Unassembled WGS sequence"/>
</dbReference>
<dbReference type="EMBL" id="BDIP01006506">
    <property type="protein sequence ID" value="GIQ90673.1"/>
    <property type="molecule type" value="Genomic_DNA"/>
</dbReference>
<name>A0A9K3GPR0_9EUKA</name>
<dbReference type="AlphaFoldDB" id="A0A9K3GPR0"/>
<keyword evidence="2" id="KW-1185">Reference proteome</keyword>
<evidence type="ECO:0000313" key="1">
    <source>
        <dbReference type="EMBL" id="GIQ90673.1"/>
    </source>
</evidence>
<organism evidence="1 2">
    <name type="scientific">Kipferlia bialata</name>
    <dbReference type="NCBI Taxonomy" id="797122"/>
    <lineage>
        <taxon>Eukaryota</taxon>
        <taxon>Metamonada</taxon>
        <taxon>Carpediemonas-like organisms</taxon>
        <taxon>Kipferlia</taxon>
    </lineage>
</organism>
<sequence length="87" mass="9493">MVPTLSLESVCGEDKLETAVNTPRSLLACHKVGCSPEEVVYQPRSSFATGKLSKAMVDLRYKYHEKQRQGTCLWSTPLSAAACTLSS</sequence>
<gene>
    <name evidence="1" type="ORF">KIPB_013553</name>
</gene>
<reference evidence="1 2" key="1">
    <citation type="journal article" date="2018" name="PLoS ONE">
        <title>The draft genome of Kipferlia bialata reveals reductive genome evolution in fornicate parasites.</title>
        <authorList>
            <person name="Tanifuji G."/>
            <person name="Takabayashi S."/>
            <person name="Kume K."/>
            <person name="Takagi M."/>
            <person name="Nakayama T."/>
            <person name="Kamikawa R."/>
            <person name="Inagaki Y."/>
            <person name="Hashimoto T."/>
        </authorList>
    </citation>
    <scope>NUCLEOTIDE SEQUENCE [LARGE SCALE GENOMIC DNA]</scope>
    <source>
        <strain evidence="1">NY0173</strain>
    </source>
</reference>
<accession>A0A9K3GPR0</accession>
<comment type="caution">
    <text evidence="1">The sequence shown here is derived from an EMBL/GenBank/DDBJ whole genome shotgun (WGS) entry which is preliminary data.</text>
</comment>
<protein>
    <submittedName>
        <fullName evidence="1">Uncharacterized protein</fullName>
    </submittedName>
</protein>